<reference evidence="2 3" key="1">
    <citation type="submission" date="2024-10" db="EMBL/GenBank/DDBJ databases">
        <title>Updated reference genomes for cyclostephanoid diatoms.</title>
        <authorList>
            <person name="Roberts W.R."/>
            <person name="Alverson A.J."/>
        </authorList>
    </citation>
    <scope>NUCLEOTIDE SEQUENCE [LARGE SCALE GENOMIC DNA]</scope>
    <source>
        <strain evidence="2 3">AJA232-27</strain>
    </source>
</reference>
<keyword evidence="1" id="KW-0732">Signal</keyword>
<evidence type="ECO:0000313" key="2">
    <source>
        <dbReference type="EMBL" id="KAL3759398.1"/>
    </source>
</evidence>
<evidence type="ECO:0000256" key="1">
    <source>
        <dbReference type="SAM" id="SignalP"/>
    </source>
</evidence>
<proteinExistence type="predicted"/>
<organism evidence="2 3">
    <name type="scientific">Discostella pseudostelligera</name>
    <dbReference type="NCBI Taxonomy" id="259834"/>
    <lineage>
        <taxon>Eukaryota</taxon>
        <taxon>Sar</taxon>
        <taxon>Stramenopiles</taxon>
        <taxon>Ochrophyta</taxon>
        <taxon>Bacillariophyta</taxon>
        <taxon>Coscinodiscophyceae</taxon>
        <taxon>Thalassiosirophycidae</taxon>
        <taxon>Stephanodiscales</taxon>
        <taxon>Stephanodiscaceae</taxon>
        <taxon>Discostella</taxon>
    </lineage>
</organism>
<gene>
    <name evidence="2" type="ORF">ACHAWU_000697</name>
</gene>
<sequence>MRVEFILVAVAATVANLSSAQDYQDYADGYEQDNLYQDYAARQQGKEVGGGNGWGKAIGAFGVSYFIGAKVHSGRVAKKMKQKHLKDQKALYTQYYNDVYKLEEQKAEQQAVIEQLQAALS</sequence>
<feature type="chain" id="PRO_5044767997" evidence="1">
    <location>
        <begin position="21"/>
        <end position="121"/>
    </location>
</feature>
<keyword evidence="3" id="KW-1185">Reference proteome</keyword>
<protein>
    <submittedName>
        <fullName evidence="2">Uncharacterized protein</fullName>
    </submittedName>
</protein>
<dbReference type="AlphaFoldDB" id="A0ABD3M925"/>
<comment type="caution">
    <text evidence="2">The sequence shown here is derived from an EMBL/GenBank/DDBJ whole genome shotgun (WGS) entry which is preliminary data.</text>
</comment>
<accession>A0ABD3M925</accession>
<dbReference type="EMBL" id="JALLBG020000200">
    <property type="protein sequence ID" value="KAL3759398.1"/>
    <property type="molecule type" value="Genomic_DNA"/>
</dbReference>
<feature type="signal peptide" evidence="1">
    <location>
        <begin position="1"/>
        <end position="20"/>
    </location>
</feature>
<name>A0ABD3M925_9STRA</name>
<dbReference type="Proteomes" id="UP001530293">
    <property type="component" value="Unassembled WGS sequence"/>
</dbReference>
<evidence type="ECO:0000313" key="3">
    <source>
        <dbReference type="Proteomes" id="UP001530293"/>
    </source>
</evidence>